<gene>
    <name evidence="3" type="ORF">ASB58_11105</name>
</gene>
<dbReference type="Pfam" id="PF11860">
    <property type="entry name" value="Muramidase"/>
    <property type="match status" value="1"/>
</dbReference>
<evidence type="ECO:0000313" key="4">
    <source>
        <dbReference type="Proteomes" id="UP000265411"/>
    </source>
</evidence>
<evidence type="ECO:0000259" key="2">
    <source>
        <dbReference type="Pfam" id="PF11860"/>
    </source>
</evidence>
<dbReference type="Gene3D" id="1.10.101.10">
    <property type="entry name" value="PGBD-like superfamily/PGBD"/>
    <property type="match status" value="1"/>
</dbReference>
<feature type="domain" description="N-acetylmuramidase" evidence="2">
    <location>
        <begin position="89"/>
        <end position="266"/>
    </location>
</feature>
<dbReference type="EMBL" id="LMAZ01000003">
    <property type="protein sequence ID" value="RGP54421.1"/>
    <property type="molecule type" value="Genomic_DNA"/>
</dbReference>
<dbReference type="RefSeq" id="WP_118130816.1">
    <property type="nucleotide sequence ID" value="NZ_LMAZ01000003.1"/>
</dbReference>
<dbReference type="AlphaFoldDB" id="A0A395R2U9"/>
<evidence type="ECO:0000313" key="3">
    <source>
        <dbReference type="EMBL" id="RGP54421.1"/>
    </source>
</evidence>
<keyword evidence="4" id="KW-1185">Reference proteome</keyword>
<proteinExistence type="predicted"/>
<dbReference type="Proteomes" id="UP000265411">
    <property type="component" value="Unassembled WGS sequence"/>
</dbReference>
<accession>A0A395R2U9</accession>
<sequence length="276" mass="29353">MKLLIVGSKGHAVRDLQAALKRAGYAVELDGDFGPKTEAAVIALQTERGLVVDGIAGPKTLAALSGQDCSRLLKESDLLAGAKRLGTDLPTMKAVNEVESNGAGFLSNGKAVILYERHIMHRLLLAQGDDADATAQQVAELAAIHPGLINTKPGGYAGGLHEYPRLARASMIDAEAAAGACSWGLYQIMGFHAVRLGYASAQAMAEAMQQSEANQLDAFVRFIEADPELHKALKARKWQAFAKGYNGPAYARNLYDAKLQQAYARHLELAGEKAAA</sequence>
<reference evidence="3 4" key="1">
    <citation type="journal article" date="2018" name="Syst. Appl. Microbiol.">
        <title>Pseudomonas gallaeciensis sp. nov., isolated from crude-oil-contaminated intertidal sand samples after the Prestige oil spill.</title>
        <authorList>
            <person name="Mulet M."/>
            <person name="Sanchez D."/>
            <person name="Rodriguez A.C."/>
            <person name="Nogales B."/>
            <person name="Bosch R."/>
            <person name="Busquets A."/>
            <person name="Gomila M."/>
            <person name="Lalucat J."/>
            <person name="Garcia-Valdes E."/>
        </authorList>
    </citation>
    <scope>NUCLEOTIDE SEQUENCE [LARGE SCALE GENOMIC DNA]</scope>
    <source>
        <strain evidence="3 4">V113</strain>
    </source>
</reference>
<name>A0A395R2U9_9PSED</name>
<dbReference type="Pfam" id="PF01471">
    <property type="entry name" value="PG_binding_1"/>
    <property type="match status" value="1"/>
</dbReference>
<evidence type="ECO:0000259" key="1">
    <source>
        <dbReference type="Pfam" id="PF01471"/>
    </source>
</evidence>
<dbReference type="SUPFAM" id="SSF47090">
    <property type="entry name" value="PGBD-like"/>
    <property type="match status" value="1"/>
</dbReference>
<dbReference type="InterPro" id="IPR036365">
    <property type="entry name" value="PGBD-like_sf"/>
</dbReference>
<protein>
    <submittedName>
        <fullName evidence="3">Peptidoglycan-binding protein</fullName>
    </submittedName>
</protein>
<dbReference type="OrthoDB" id="1523598at2"/>
<comment type="caution">
    <text evidence="3">The sequence shown here is derived from an EMBL/GenBank/DDBJ whole genome shotgun (WGS) entry which is preliminary data.</text>
</comment>
<dbReference type="InterPro" id="IPR036366">
    <property type="entry name" value="PGBDSf"/>
</dbReference>
<feature type="domain" description="Peptidoglycan binding-like" evidence="1">
    <location>
        <begin position="10"/>
        <end position="64"/>
    </location>
</feature>
<dbReference type="InterPro" id="IPR002477">
    <property type="entry name" value="Peptidoglycan-bd-like"/>
</dbReference>
<organism evidence="3 4">
    <name type="scientific">Pseudomonas abyssi</name>
    <dbReference type="NCBI Taxonomy" id="170540"/>
    <lineage>
        <taxon>Bacteria</taxon>
        <taxon>Pseudomonadati</taxon>
        <taxon>Pseudomonadota</taxon>
        <taxon>Gammaproteobacteria</taxon>
        <taxon>Pseudomonadales</taxon>
        <taxon>Pseudomonadaceae</taxon>
        <taxon>Pseudomonas</taxon>
    </lineage>
</organism>
<dbReference type="InterPro" id="IPR024408">
    <property type="entry name" value="Muramidase"/>
</dbReference>